<feature type="region of interest" description="Disordered" evidence="1">
    <location>
        <begin position="576"/>
        <end position="665"/>
    </location>
</feature>
<feature type="compositionally biased region" description="Polar residues" evidence="1">
    <location>
        <begin position="477"/>
        <end position="489"/>
    </location>
</feature>
<feature type="compositionally biased region" description="Polar residues" evidence="1">
    <location>
        <begin position="616"/>
        <end position="625"/>
    </location>
</feature>
<proteinExistence type="predicted"/>
<feature type="compositionally biased region" description="Polar residues" evidence="1">
    <location>
        <begin position="401"/>
        <end position="414"/>
    </location>
</feature>
<feature type="compositionally biased region" description="Low complexity" evidence="1">
    <location>
        <begin position="510"/>
        <end position="522"/>
    </location>
</feature>
<evidence type="ECO:0000313" key="2">
    <source>
        <dbReference type="EMBL" id="KAL1793536.1"/>
    </source>
</evidence>
<gene>
    <name evidence="2" type="ORF">ACET3X_008518</name>
</gene>
<feature type="compositionally biased region" description="Basic and acidic residues" evidence="1">
    <location>
        <begin position="313"/>
        <end position="339"/>
    </location>
</feature>
<evidence type="ECO:0000256" key="1">
    <source>
        <dbReference type="SAM" id="MobiDB-lite"/>
    </source>
</evidence>
<dbReference type="RefSeq" id="XP_069304120.1">
    <property type="nucleotide sequence ID" value="XM_069454700.1"/>
</dbReference>
<organism evidence="2 3">
    <name type="scientific">Alternaria dauci</name>
    <dbReference type="NCBI Taxonomy" id="48095"/>
    <lineage>
        <taxon>Eukaryota</taxon>
        <taxon>Fungi</taxon>
        <taxon>Dikarya</taxon>
        <taxon>Ascomycota</taxon>
        <taxon>Pezizomycotina</taxon>
        <taxon>Dothideomycetes</taxon>
        <taxon>Pleosporomycetidae</taxon>
        <taxon>Pleosporales</taxon>
        <taxon>Pleosporineae</taxon>
        <taxon>Pleosporaceae</taxon>
        <taxon>Alternaria</taxon>
        <taxon>Alternaria sect. Porri</taxon>
    </lineage>
</organism>
<protein>
    <submittedName>
        <fullName evidence="2">Uncharacterized protein</fullName>
    </submittedName>
</protein>
<feature type="compositionally biased region" description="Acidic residues" evidence="1">
    <location>
        <begin position="379"/>
        <end position="393"/>
    </location>
</feature>
<reference evidence="2 3" key="1">
    <citation type="submission" date="2024-09" db="EMBL/GenBank/DDBJ databases">
        <title>T2T genomes of carrot and Alternaria dauci and their utility for understanding host-pathogen interaction during carrot leaf blight disease.</title>
        <authorList>
            <person name="Liu W."/>
            <person name="Xu S."/>
            <person name="Ou C."/>
            <person name="Liu X."/>
            <person name="Zhuang F."/>
            <person name="Deng X.W."/>
        </authorList>
    </citation>
    <scope>NUCLEOTIDE SEQUENCE [LARGE SCALE GENOMIC DNA]</scope>
    <source>
        <strain evidence="2 3">A2016</strain>
    </source>
</reference>
<evidence type="ECO:0000313" key="3">
    <source>
        <dbReference type="Proteomes" id="UP001578633"/>
    </source>
</evidence>
<accession>A0ABR3UD49</accession>
<sequence length="680" mass="75524">MEMEAPTFNSLNKSQKRALILRDQLRFVDPHHLNEFLDGISNDEPPTYTKVNGTIKPPLVLVTLKEEATCFDLGNVQLPEEQNAIYRVYLVVENGHIQMRTEDPLPLDENVLDSQPIHGFIAQTMVPMFKEKFQTIFARMNKINEARRAAYNMPNQAPVLFHDGETLARLNPVKAEQGRTLAHVGKSRKREPNEDVVQHVSNKRKCTGLDTIPEDTKGKIFDTIPSHVKVDLFNSIVNTAFPNFNNLMTAAWNVITIYTSCGSDFPDLHKAIVDLKGVLQDFDESFGQRVDRAPPKYRNDFGGPSRGSAGGDRNQDRNGRRDQERRDDYEEDDVDHHGSFFESHVPTWEQGGVGDSSPVGDNTAKKAAQRQESFGEYGDGMEDSDGEDEEDDQVPPVDPRSTLTTKGSGRQSGSHHVAEHHVRGSSATSADDDDSSSEDRPLITVRPTSPDLARRHEAYASSVGKKRHEKSLVSEASPKTPQNAAITKESSAEDTDPHSERDQQTPQLQDSPTASSTRTSTPKSKKKKKQQRDISSYTIAELEKKCKERKAHIMTTFENDMSKVPEKYHKALESMEALLESRKKEEAQEKTNKPSGSPGKIGRPGVSSGGMFGTHPANTPGNFLGNSVLGAKKQTGVAPVAPMFPNGSRRDPRNGVAQGAPRKERIPYKFLKNRVGRIAD</sequence>
<feature type="compositionally biased region" description="Basic and acidic residues" evidence="1">
    <location>
        <begin position="576"/>
        <end position="592"/>
    </location>
</feature>
<dbReference type="GeneID" id="96088840"/>
<feature type="compositionally biased region" description="Basic and acidic residues" evidence="1">
    <location>
        <begin position="289"/>
        <end position="299"/>
    </location>
</feature>
<keyword evidence="3" id="KW-1185">Reference proteome</keyword>
<comment type="caution">
    <text evidence="2">The sequence shown here is derived from an EMBL/GenBank/DDBJ whole genome shotgun (WGS) entry which is preliminary data.</text>
</comment>
<dbReference type="EMBL" id="JBHGVX010000008">
    <property type="protein sequence ID" value="KAL1793536.1"/>
    <property type="molecule type" value="Genomic_DNA"/>
</dbReference>
<dbReference type="Proteomes" id="UP001578633">
    <property type="component" value="Chromosome 8"/>
</dbReference>
<name>A0ABR3UD49_9PLEO</name>
<feature type="region of interest" description="Disordered" evidence="1">
    <location>
        <begin position="286"/>
        <end position="539"/>
    </location>
</feature>